<accession>A0ABU8VAM2</accession>
<name>A0ABU8VAM2_9BURK</name>
<organism evidence="1 2">
    <name type="scientific">Variovorax ureilyticus</name>
    <dbReference type="NCBI Taxonomy" id="1836198"/>
    <lineage>
        <taxon>Bacteria</taxon>
        <taxon>Pseudomonadati</taxon>
        <taxon>Pseudomonadota</taxon>
        <taxon>Betaproteobacteria</taxon>
        <taxon>Burkholderiales</taxon>
        <taxon>Comamonadaceae</taxon>
        <taxon>Variovorax</taxon>
    </lineage>
</organism>
<gene>
    <name evidence="1" type="ORF">WKW77_06460</name>
</gene>
<dbReference type="Gene3D" id="2.60.200.60">
    <property type="match status" value="1"/>
</dbReference>
<evidence type="ECO:0000313" key="1">
    <source>
        <dbReference type="EMBL" id="MEJ8810702.1"/>
    </source>
</evidence>
<sequence length="85" mass="8831">MSRRVILVGDTTTHGGKVISGAANNTVHDRPIARLLDEVDCPLHGVNKIIEGEASYDIGGRPVALEGHRTECGSVLIGSIGKTAG</sequence>
<dbReference type="CDD" id="cd14744">
    <property type="entry name" value="PAAR_CT_2"/>
    <property type="match status" value="1"/>
</dbReference>
<dbReference type="EMBL" id="JBBKZU010000002">
    <property type="protein sequence ID" value="MEJ8810702.1"/>
    <property type="molecule type" value="Genomic_DNA"/>
</dbReference>
<dbReference type="InterPro" id="IPR008727">
    <property type="entry name" value="PAAR_motif"/>
</dbReference>
<evidence type="ECO:0000313" key="2">
    <source>
        <dbReference type="Proteomes" id="UP001365846"/>
    </source>
</evidence>
<dbReference type="Proteomes" id="UP001365846">
    <property type="component" value="Unassembled WGS sequence"/>
</dbReference>
<protein>
    <submittedName>
        <fullName evidence="1">PAAR domain-containing protein</fullName>
    </submittedName>
</protein>
<comment type="caution">
    <text evidence="1">The sequence shown here is derived from an EMBL/GenBank/DDBJ whole genome shotgun (WGS) entry which is preliminary data.</text>
</comment>
<proteinExistence type="predicted"/>
<dbReference type="RefSeq" id="WP_340356015.1">
    <property type="nucleotide sequence ID" value="NZ_JBBKZU010000002.1"/>
</dbReference>
<dbReference type="Pfam" id="PF05488">
    <property type="entry name" value="PAAR_motif"/>
    <property type="match status" value="1"/>
</dbReference>
<reference evidence="1 2" key="1">
    <citation type="submission" date="2024-03" db="EMBL/GenBank/DDBJ databases">
        <title>Novel species of the genus Variovorax.</title>
        <authorList>
            <person name="Liu Q."/>
            <person name="Xin Y.-H."/>
        </authorList>
    </citation>
    <scope>NUCLEOTIDE SEQUENCE [LARGE SCALE GENOMIC DNA]</scope>
    <source>
        <strain evidence="1 2">KACC 18899</strain>
    </source>
</reference>
<keyword evidence="2" id="KW-1185">Reference proteome</keyword>